<evidence type="ECO:0000256" key="8">
    <source>
        <dbReference type="ARBA" id="ARBA00023306"/>
    </source>
</evidence>
<evidence type="ECO:0000256" key="5">
    <source>
        <dbReference type="ARBA" id="ARBA00022908"/>
    </source>
</evidence>
<feature type="active site" description="O-(3'-phospho-DNA)-tyrosine intermediate" evidence="9">
    <location>
        <position position="294"/>
    </location>
</feature>
<comment type="similarity">
    <text evidence="9">Belongs to the 'phage' integrase family. XerC subfamily.</text>
</comment>
<feature type="compositionally biased region" description="Basic and acidic residues" evidence="10">
    <location>
        <begin position="347"/>
        <end position="358"/>
    </location>
</feature>
<evidence type="ECO:0000256" key="4">
    <source>
        <dbReference type="ARBA" id="ARBA00022829"/>
    </source>
</evidence>
<dbReference type="InterPro" id="IPR013762">
    <property type="entry name" value="Integrase-like_cat_sf"/>
</dbReference>
<feature type="active site" evidence="9">
    <location>
        <position position="259"/>
    </location>
</feature>
<dbReference type="InterPro" id="IPR044068">
    <property type="entry name" value="CB"/>
</dbReference>
<evidence type="ECO:0000256" key="10">
    <source>
        <dbReference type="SAM" id="MobiDB-lite"/>
    </source>
</evidence>
<dbReference type="AlphaFoldDB" id="A0A6F8YNK4"/>
<dbReference type="Pfam" id="PF00589">
    <property type="entry name" value="Phage_integrase"/>
    <property type="match status" value="1"/>
</dbReference>
<comment type="function">
    <text evidence="9">Site-specific tyrosine recombinase, which acts by catalyzing the cutting and rejoining of the recombining DNA molecules. The XerC-XerD complex is essential to convert dimers of the bacterial chromosome into monomers to permit their segregation at cell division. It also contributes to the segregational stability of plasmids.</text>
</comment>
<dbReference type="GO" id="GO:0005737">
    <property type="term" value="C:cytoplasm"/>
    <property type="evidence" value="ECO:0007669"/>
    <property type="project" value="UniProtKB-SubCell"/>
</dbReference>
<evidence type="ECO:0000313" key="14">
    <source>
        <dbReference type="Proteomes" id="UP000503011"/>
    </source>
</evidence>
<feature type="compositionally biased region" description="Basic and acidic residues" evidence="10">
    <location>
        <begin position="312"/>
        <end position="323"/>
    </location>
</feature>
<keyword evidence="5 9" id="KW-0229">DNA integration</keyword>
<evidence type="ECO:0000256" key="2">
    <source>
        <dbReference type="ARBA" id="ARBA00022490"/>
    </source>
</evidence>
<dbReference type="CDD" id="cd00798">
    <property type="entry name" value="INT_XerDC_C"/>
    <property type="match status" value="1"/>
</dbReference>
<dbReference type="SUPFAM" id="SSF56349">
    <property type="entry name" value="DNA breaking-rejoining enzymes"/>
    <property type="match status" value="1"/>
</dbReference>
<feature type="active site" evidence="9">
    <location>
        <position position="285"/>
    </location>
</feature>
<dbReference type="InterPro" id="IPR010998">
    <property type="entry name" value="Integrase_recombinase_N"/>
</dbReference>
<evidence type="ECO:0000256" key="3">
    <source>
        <dbReference type="ARBA" id="ARBA00022618"/>
    </source>
</evidence>
<dbReference type="GO" id="GO:0003677">
    <property type="term" value="F:DNA binding"/>
    <property type="evidence" value="ECO:0007669"/>
    <property type="project" value="UniProtKB-UniRule"/>
</dbReference>
<dbReference type="InterPro" id="IPR050090">
    <property type="entry name" value="Tyrosine_recombinase_XerCD"/>
</dbReference>
<evidence type="ECO:0000256" key="9">
    <source>
        <dbReference type="HAMAP-Rule" id="MF_01808"/>
    </source>
</evidence>
<proteinExistence type="inferred from homology"/>
<feature type="compositionally biased region" description="Basic and acidic residues" evidence="10">
    <location>
        <begin position="392"/>
        <end position="409"/>
    </location>
</feature>
<comment type="subcellular location">
    <subcellularLocation>
        <location evidence="1 9">Cytoplasm</location>
    </subcellularLocation>
</comment>
<feature type="compositionally biased region" description="Pro residues" evidence="10">
    <location>
        <begin position="325"/>
        <end position="337"/>
    </location>
</feature>
<dbReference type="GO" id="GO:0009037">
    <property type="term" value="F:tyrosine-based site-specific recombinase activity"/>
    <property type="evidence" value="ECO:0007669"/>
    <property type="project" value="UniProtKB-UniRule"/>
</dbReference>
<keyword evidence="14" id="KW-1185">Reference proteome</keyword>
<dbReference type="InterPro" id="IPR023009">
    <property type="entry name" value="Tyrosine_recombinase_XerC/XerD"/>
</dbReference>
<feature type="active site" evidence="9">
    <location>
        <position position="262"/>
    </location>
</feature>
<dbReference type="GO" id="GO:0051301">
    <property type="term" value="P:cell division"/>
    <property type="evidence" value="ECO:0007669"/>
    <property type="project" value="UniProtKB-KW"/>
</dbReference>
<accession>A0A6F8YNK4</accession>
<dbReference type="Gene3D" id="1.10.443.10">
    <property type="entry name" value="Intergrase catalytic core"/>
    <property type="match status" value="1"/>
</dbReference>
<dbReference type="PROSITE" id="PS51898">
    <property type="entry name" value="TYR_RECOMBINASE"/>
    <property type="match status" value="1"/>
</dbReference>
<dbReference type="EMBL" id="AP022871">
    <property type="protein sequence ID" value="BCB87616.1"/>
    <property type="molecule type" value="Genomic_DNA"/>
</dbReference>
<gene>
    <name evidence="9" type="primary">xerC</name>
    <name evidence="13" type="ORF">Psuf_049290</name>
</gene>
<organism evidence="13 14">
    <name type="scientific">Phytohabitans suffuscus</name>
    <dbReference type="NCBI Taxonomy" id="624315"/>
    <lineage>
        <taxon>Bacteria</taxon>
        <taxon>Bacillati</taxon>
        <taxon>Actinomycetota</taxon>
        <taxon>Actinomycetes</taxon>
        <taxon>Micromonosporales</taxon>
        <taxon>Micromonosporaceae</taxon>
    </lineage>
</organism>
<keyword evidence="3 9" id="KW-0132">Cell division</keyword>
<feature type="domain" description="Tyr recombinase" evidence="11">
    <location>
        <begin position="124"/>
        <end position="307"/>
    </location>
</feature>
<dbReference type="HAMAP" id="MF_01808">
    <property type="entry name" value="Recomb_XerC_XerD"/>
    <property type="match status" value="1"/>
</dbReference>
<dbReference type="KEGG" id="psuu:Psuf_049290"/>
<dbReference type="InterPro" id="IPR004107">
    <property type="entry name" value="Integrase_SAM-like_N"/>
</dbReference>
<name>A0A6F8YNK4_9ACTN</name>
<dbReference type="Proteomes" id="UP000503011">
    <property type="component" value="Chromosome"/>
</dbReference>
<keyword evidence="8 9" id="KW-0131">Cell cycle</keyword>
<evidence type="ECO:0000256" key="7">
    <source>
        <dbReference type="ARBA" id="ARBA00023172"/>
    </source>
</evidence>
<protein>
    <recommendedName>
        <fullName evidence="9">Tyrosine recombinase XerC</fullName>
    </recommendedName>
</protein>
<dbReference type="SUPFAM" id="SSF47823">
    <property type="entry name" value="lambda integrase-like, N-terminal domain"/>
    <property type="match status" value="1"/>
</dbReference>
<dbReference type="Pfam" id="PF02899">
    <property type="entry name" value="Phage_int_SAM_1"/>
    <property type="match status" value="1"/>
</dbReference>
<evidence type="ECO:0000313" key="13">
    <source>
        <dbReference type="EMBL" id="BCB87616.1"/>
    </source>
</evidence>
<feature type="compositionally biased region" description="Basic residues" evidence="10">
    <location>
        <begin position="423"/>
        <end position="433"/>
    </location>
</feature>
<comment type="subunit">
    <text evidence="9">Forms a cyclic heterotetrameric complex composed of two molecules of XerC and two molecules of XerD.</text>
</comment>
<dbReference type="GO" id="GO:0006313">
    <property type="term" value="P:DNA transposition"/>
    <property type="evidence" value="ECO:0007669"/>
    <property type="project" value="UniProtKB-UniRule"/>
</dbReference>
<feature type="domain" description="Core-binding (CB)" evidence="12">
    <location>
        <begin position="17"/>
        <end position="103"/>
    </location>
</feature>
<evidence type="ECO:0000256" key="1">
    <source>
        <dbReference type="ARBA" id="ARBA00004496"/>
    </source>
</evidence>
<feature type="region of interest" description="Disordered" evidence="10">
    <location>
        <begin position="309"/>
        <end position="433"/>
    </location>
</feature>
<reference evidence="13 14" key="2">
    <citation type="submission" date="2020-03" db="EMBL/GenBank/DDBJ databases">
        <authorList>
            <person name="Ichikawa N."/>
            <person name="Kimura A."/>
            <person name="Kitahashi Y."/>
            <person name="Uohara A."/>
        </authorList>
    </citation>
    <scope>NUCLEOTIDE SEQUENCE [LARGE SCALE GENOMIC DNA]</scope>
    <source>
        <strain evidence="13 14">NBRC 105367</strain>
    </source>
</reference>
<evidence type="ECO:0000259" key="12">
    <source>
        <dbReference type="PROSITE" id="PS51900"/>
    </source>
</evidence>
<dbReference type="PANTHER" id="PTHR30349">
    <property type="entry name" value="PHAGE INTEGRASE-RELATED"/>
    <property type="match status" value="1"/>
</dbReference>
<keyword evidence="2 9" id="KW-0963">Cytoplasm</keyword>
<sequence>MKRKSASIRAIHEGLPGQMRDAVDDFADHLGRVDNRSAHTVRAYVGDVVSLLDHAALMGCAAPADIDIAVLRSWLAKLRTLGAARTSLARRAASARTFSAWAHRTGRLPTDVGAQLASPKAHRDLPTVLKADQAEALVLAPGDEASPVLLRDRALLELLYATGIRVSELCGLDVPDVDRGRRVVRVLGKGRRERSVPYGLPAEEAIGDWLRLGRAALSTPASGDALLLGARGGRLQPTIARRVVSGYARAAGLPHTSPHGLRHSAATHLLEGGADLRAVQELLGHASLSSTQIYTHVSVERLRAAYRQAHPGPEDPTPKRLELPRCPPWSGPLLPRPHPPRCARPTRRSDVGRRDRGPELPLQGRSTSTIARPTKHKPGAFSDGALVCHSHVRGEGASYEKAELGRPRPGEGLTRGPGSGGRGSRRAPASRRP</sequence>
<feature type="active site" evidence="9">
    <location>
        <position position="165"/>
    </location>
</feature>
<dbReference type="PROSITE" id="PS51900">
    <property type="entry name" value="CB"/>
    <property type="match status" value="1"/>
</dbReference>
<evidence type="ECO:0000256" key="6">
    <source>
        <dbReference type="ARBA" id="ARBA00023125"/>
    </source>
</evidence>
<keyword evidence="4 9" id="KW-0159">Chromosome partition</keyword>
<feature type="active site" evidence="9">
    <location>
        <position position="189"/>
    </location>
</feature>
<dbReference type="GO" id="GO:0007059">
    <property type="term" value="P:chromosome segregation"/>
    <property type="evidence" value="ECO:0007669"/>
    <property type="project" value="UniProtKB-UniRule"/>
</dbReference>
<keyword evidence="7 9" id="KW-0233">DNA recombination</keyword>
<reference evidence="13 14" key="1">
    <citation type="submission" date="2020-03" db="EMBL/GenBank/DDBJ databases">
        <title>Whole genome shotgun sequence of Phytohabitans suffuscus NBRC 105367.</title>
        <authorList>
            <person name="Komaki H."/>
            <person name="Tamura T."/>
        </authorList>
    </citation>
    <scope>NUCLEOTIDE SEQUENCE [LARGE SCALE GENOMIC DNA]</scope>
    <source>
        <strain evidence="13 14">NBRC 105367</strain>
    </source>
</reference>
<dbReference type="InterPro" id="IPR011010">
    <property type="entry name" value="DNA_brk_join_enz"/>
</dbReference>
<feature type="compositionally biased region" description="Gly residues" evidence="10">
    <location>
        <begin position="413"/>
        <end position="422"/>
    </location>
</feature>
<dbReference type="InterPro" id="IPR002104">
    <property type="entry name" value="Integrase_catalytic"/>
</dbReference>
<keyword evidence="6 9" id="KW-0238">DNA-binding</keyword>
<dbReference type="PANTHER" id="PTHR30349:SF77">
    <property type="entry name" value="TYROSINE RECOMBINASE XERC"/>
    <property type="match status" value="1"/>
</dbReference>
<evidence type="ECO:0000259" key="11">
    <source>
        <dbReference type="PROSITE" id="PS51898"/>
    </source>
</evidence>
<dbReference type="Gene3D" id="1.10.150.130">
    <property type="match status" value="1"/>
</dbReference>